<evidence type="ECO:0000313" key="3">
    <source>
        <dbReference type="Proteomes" id="UP000823388"/>
    </source>
</evidence>
<comment type="caution">
    <text evidence="2">The sequence shown here is derived from an EMBL/GenBank/DDBJ whole genome shotgun (WGS) entry which is preliminary data.</text>
</comment>
<evidence type="ECO:0000256" key="1">
    <source>
        <dbReference type="SAM" id="MobiDB-lite"/>
    </source>
</evidence>
<organism evidence="2 3">
    <name type="scientific">Panicum virgatum</name>
    <name type="common">Blackwell switchgrass</name>
    <dbReference type="NCBI Taxonomy" id="38727"/>
    <lineage>
        <taxon>Eukaryota</taxon>
        <taxon>Viridiplantae</taxon>
        <taxon>Streptophyta</taxon>
        <taxon>Embryophyta</taxon>
        <taxon>Tracheophyta</taxon>
        <taxon>Spermatophyta</taxon>
        <taxon>Magnoliopsida</taxon>
        <taxon>Liliopsida</taxon>
        <taxon>Poales</taxon>
        <taxon>Poaceae</taxon>
        <taxon>PACMAD clade</taxon>
        <taxon>Panicoideae</taxon>
        <taxon>Panicodae</taxon>
        <taxon>Paniceae</taxon>
        <taxon>Panicinae</taxon>
        <taxon>Panicum</taxon>
        <taxon>Panicum sect. Hiantes</taxon>
    </lineage>
</organism>
<dbReference type="Proteomes" id="UP000823388">
    <property type="component" value="Chromosome 8K"/>
</dbReference>
<dbReference type="AlphaFoldDB" id="A0A8T0PK94"/>
<feature type="compositionally biased region" description="Low complexity" evidence="1">
    <location>
        <begin position="139"/>
        <end position="150"/>
    </location>
</feature>
<gene>
    <name evidence="2" type="ORF">PVAP13_8KG008028</name>
</gene>
<feature type="region of interest" description="Disordered" evidence="1">
    <location>
        <begin position="54"/>
        <end position="150"/>
    </location>
</feature>
<proteinExistence type="predicted"/>
<accession>A0A8T0PK94</accession>
<reference evidence="2" key="1">
    <citation type="submission" date="2020-05" db="EMBL/GenBank/DDBJ databases">
        <title>WGS assembly of Panicum virgatum.</title>
        <authorList>
            <person name="Lovell J.T."/>
            <person name="Jenkins J."/>
            <person name="Shu S."/>
            <person name="Juenger T.E."/>
            <person name="Schmutz J."/>
        </authorList>
    </citation>
    <scope>NUCLEOTIDE SEQUENCE</scope>
    <source>
        <strain evidence="2">AP13</strain>
    </source>
</reference>
<sequence length="150" mass="16477">MQALNVPRYKYAKHRRRSAGLYGPRGPQKSPNNSPPVSFVPYLLQRRTLPAPVSLPLHVEPARRKAATKPAATIPHPRPQSTEASCPRAPPSSPLPPQPLWPSQERLHRPLPSAAARRHGRHHGLRCHASSLPRPNQKPPGSFAAASPFP</sequence>
<feature type="region of interest" description="Disordered" evidence="1">
    <location>
        <begin position="1"/>
        <end position="39"/>
    </location>
</feature>
<keyword evidence="3" id="KW-1185">Reference proteome</keyword>
<protein>
    <submittedName>
        <fullName evidence="2">Uncharacterized protein</fullName>
    </submittedName>
</protein>
<dbReference type="EMBL" id="CM029051">
    <property type="protein sequence ID" value="KAG2559556.1"/>
    <property type="molecule type" value="Genomic_DNA"/>
</dbReference>
<evidence type="ECO:0000313" key="2">
    <source>
        <dbReference type="EMBL" id="KAG2559556.1"/>
    </source>
</evidence>
<feature type="compositionally biased region" description="Pro residues" evidence="1">
    <location>
        <begin position="88"/>
        <end position="100"/>
    </location>
</feature>
<feature type="compositionally biased region" description="Low complexity" evidence="1">
    <location>
        <begin position="30"/>
        <end position="39"/>
    </location>
</feature>
<feature type="compositionally biased region" description="Basic residues" evidence="1">
    <location>
        <begin position="116"/>
        <end position="126"/>
    </location>
</feature>
<name>A0A8T0PK94_PANVG</name>